<accession>A0A5N5T0S7</accession>
<feature type="transmembrane region" description="Helical" evidence="14">
    <location>
        <begin position="6"/>
        <end position="29"/>
    </location>
</feature>
<dbReference type="GO" id="GO:0090524">
    <property type="term" value="F:cytochrome-b5 reductase activity, acting on NADH"/>
    <property type="evidence" value="ECO:0007669"/>
    <property type="project" value="UniProtKB-EC"/>
</dbReference>
<dbReference type="AlphaFoldDB" id="A0A5N5T0S7"/>
<keyword evidence="4" id="KW-0444">Lipid biosynthesis</keyword>
<keyword evidence="14" id="KW-0472">Membrane</keyword>
<feature type="binding site" evidence="13">
    <location>
        <position position="131"/>
    </location>
    <ligand>
        <name>FAD</name>
        <dbReference type="ChEBI" id="CHEBI:57692"/>
    </ligand>
</feature>
<evidence type="ECO:0000256" key="14">
    <source>
        <dbReference type="SAM" id="Phobius"/>
    </source>
</evidence>
<dbReference type="FunFam" id="3.40.50.80:FF:000005">
    <property type="entry name" value="NADH-cytochrome b5 reductase"/>
    <property type="match status" value="1"/>
</dbReference>
<dbReference type="InterPro" id="IPR001433">
    <property type="entry name" value="OxRdtase_FAD/NAD-bd"/>
</dbReference>
<keyword evidence="12" id="KW-0753">Steroid metabolism</keyword>
<evidence type="ECO:0000256" key="11">
    <source>
        <dbReference type="ARBA" id="ARBA00023166"/>
    </source>
</evidence>
<feature type="binding site" evidence="13">
    <location>
        <position position="117"/>
    </location>
    <ligand>
        <name>FAD</name>
        <dbReference type="ChEBI" id="CHEBI:57692"/>
    </ligand>
</feature>
<keyword evidence="8" id="KW-0560">Oxidoreductase</keyword>
<evidence type="ECO:0000256" key="2">
    <source>
        <dbReference type="ARBA" id="ARBA00006105"/>
    </source>
</evidence>
<dbReference type="InterPro" id="IPR017927">
    <property type="entry name" value="FAD-bd_FR_type"/>
</dbReference>
<comment type="caution">
    <text evidence="16">The sequence shown here is derived from an EMBL/GenBank/DDBJ whole genome shotgun (WGS) entry which is preliminary data.</text>
</comment>
<feature type="binding site" evidence="13">
    <location>
        <position position="112"/>
    </location>
    <ligand>
        <name>FAD</name>
        <dbReference type="ChEBI" id="CHEBI:57692"/>
    </ligand>
</feature>
<evidence type="ECO:0000256" key="8">
    <source>
        <dbReference type="ARBA" id="ARBA00023002"/>
    </source>
</evidence>
<keyword evidence="11" id="KW-1207">Sterol metabolism</keyword>
<dbReference type="Pfam" id="PF00970">
    <property type="entry name" value="FAD_binding_6"/>
    <property type="match status" value="1"/>
</dbReference>
<organism evidence="16 17">
    <name type="scientific">Armadillidium nasatum</name>
    <dbReference type="NCBI Taxonomy" id="96803"/>
    <lineage>
        <taxon>Eukaryota</taxon>
        <taxon>Metazoa</taxon>
        <taxon>Ecdysozoa</taxon>
        <taxon>Arthropoda</taxon>
        <taxon>Crustacea</taxon>
        <taxon>Multicrustacea</taxon>
        <taxon>Malacostraca</taxon>
        <taxon>Eumalacostraca</taxon>
        <taxon>Peracarida</taxon>
        <taxon>Isopoda</taxon>
        <taxon>Oniscidea</taxon>
        <taxon>Crinocheta</taxon>
        <taxon>Armadillidiidae</taxon>
        <taxon>Armadillidium</taxon>
    </lineage>
</organism>
<feature type="binding site" evidence="13">
    <location>
        <position position="222"/>
    </location>
    <ligand>
        <name>FAD</name>
        <dbReference type="ChEBI" id="CHEBI:57692"/>
    </ligand>
</feature>
<dbReference type="Pfam" id="PF00175">
    <property type="entry name" value="NAD_binding_1"/>
    <property type="match status" value="1"/>
</dbReference>
<dbReference type="PRINTS" id="PR00406">
    <property type="entry name" value="CYTB5RDTASE"/>
</dbReference>
<sequence>MFDLDVQVIPLVVGLGVVVGTAIIAKLYLGRKRGPPITLKDPNVKYSLELIEKEEISHDTRRFRFRLPSNEHVLGLPIGQHIYLSARVDGQLVVRPYTPVSSDDDKGYMDLVIKVYFKNVHPKFPEGGKLSQYLDAMKLGESIDIRGPSGLLEYKGEGIFAIRRDKKSPQNMVLATRVNMIAALTRNHIVFKNIYVAFVGIFERLIIKVFSSSMLTGGTGITPMLQLIRHIVRDPKDKTEVRLIFANQTENDILLRPELEEVANSHPNKFELWYTVDRPTEGWKYSSGFVDDKMISDHLFPPSVDTLVLMCGPPPMVNFACIPNLDKLGYAPNTRFAY</sequence>
<gene>
    <name evidence="16" type="ORF">Anas_13626</name>
</gene>
<feature type="binding site" evidence="13">
    <location>
        <position position="114"/>
    </location>
    <ligand>
        <name>FAD</name>
        <dbReference type="ChEBI" id="CHEBI:57692"/>
    </ligand>
</feature>
<dbReference type="InterPro" id="IPR008333">
    <property type="entry name" value="Cbr1-like_FAD-bd_dom"/>
</dbReference>
<dbReference type="EC" id="1.6.2.2" evidence="3"/>
<reference evidence="16 17" key="1">
    <citation type="journal article" date="2019" name="PLoS Biol.">
        <title>Sex chromosomes control vertical transmission of feminizing Wolbachia symbionts in an isopod.</title>
        <authorList>
            <person name="Becking T."/>
            <person name="Chebbi M.A."/>
            <person name="Giraud I."/>
            <person name="Moumen B."/>
            <person name="Laverre T."/>
            <person name="Caubet Y."/>
            <person name="Peccoud J."/>
            <person name="Gilbert C."/>
            <person name="Cordaux R."/>
        </authorList>
    </citation>
    <scope>NUCLEOTIDE SEQUENCE [LARGE SCALE GENOMIC DNA]</scope>
    <source>
        <strain evidence="16">ANa2</strain>
        <tissue evidence="16">Whole body excluding digestive tract and cuticle</tissue>
    </source>
</reference>
<comment type="similarity">
    <text evidence="2">Belongs to the flavoprotein pyridine nucleotide cytochrome reductase family.</text>
</comment>
<keyword evidence="14" id="KW-1133">Transmembrane helix</keyword>
<dbReference type="GO" id="GO:0016126">
    <property type="term" value="P:sterol biosynthetic process"/>
    <property type="evidence" value="ECO:0007669"/>
    <property type="project" value="UniProtKB-KW"/>
</dbReference>
<dbReference type="OrthoDB" id="432685at2759"/>
<evidence type="ECO:0000256" key="13">
    <source>
        <dbReference type="PIRSR" id="PIRSR601834-1"/>
    </source>
</evidence>
<name>A0A5N5T0S7_9CRUS</name>
<dbReference type="InterPro" id="IPR017938">
    <property type="entry name" value="Riboflavin_synthase-like_b-brl"/>
</dbReference>
<dbReference type="GO" id="GO:0005739">
    <property type="term" value="C:mitochondrion"/>
    <property type="evidence" value="ECO:0007669"/>
    <property type="project" value="TreeGrafter"/>
</dbReference>
<dbReference type="PROSITE" id="PS51384">
    <property type="entry name" value="FAD_FR"/>
    <property type="match status" value="1"/>
</dbReference>
<feature type="domain" description="FAD-binding FR-type" evidence="15">
    <location>
        <begin position="43"/>
        <end position="155"/>
    </location>
</feature>
<evidence type="ECO:0000256" key="5">
    <source>
        <dbReference type="ARBA" id="ARBA00022630"/>
    </source>
</evidence>
<feature type="binding site" evidence="13">
    <location>
        <position position="95"/>
    </location>
    <ligand>
        <name>FAD</name>
        <dbReference type="ChEBI" id="CHEBI:57692"/>
    </ligand>
</feature>
<keyword evidence="17" id="KW-1185">Reference proteome</keyword>
<proteinExistence type="inferred from homology"/>
<evidence type="ECO:0000256" key="12">
    <source>
        <dbReference type="ARBA" id="ARBA00023221"/>
    </source>
</evidence>
<dbReference type="GO" id="GO:0071949">
    <property type="term" value="F:FAD binding"/>
    <property type="evidence" value="ECO:0007669"/>
    <property type="project" value="TreeGrafter"/>
</dbReference>
<evidence type="ECO:0000259" key="15">
    <source>
        <dbReference type="PROSITE" id="PS51384"/>
    </source>
</evidence>
<evidence type="ECO:0000313" key="17">
    <source>
        <dbReference type="Proteomes" id="UP000326759"/>
    </source>
</evidence>
<keyword evidence="9" id="KW-0756">Sterol biosynthesis</keyword>
<keyword evidence="5 13" id="KW-0285">Flavoprotein</keyword>
<evidence type="ECO:0000256" key="7">
    <source>
        <dbReference type="ARBA" id="ARBA00022955"/>
    </source>
</evidence>
<keyword evidence="7" id="KW-0443">Lipid metabolism</keyword>
<evidence type="ECO:0000256" key="6">
    <source>
        <dbReference type="ARBA" id="ARBA00022827"/>
    </source>
</evidence>
<dbReference type="Gene3D" id="3.40.50.80">
    <property type="entry name" value="Nucleotide-binding domain of ferredoxin-NADP reductase (FNR) module"/>
    <property type="match status" value="1"/>
</dbReference>
<dbReference type="EMBL" id="SEYY01016547">
    <property type="protein sequence ID" value="KAB7499805.1"/>
    <property type="molecule type" value="Genomic_DNA"/>
</dbReference>
<evidence type="ECO:0000256" key="10">
    <source>
        <dbReference type="ARBA" id="ARBA00023027"/>
    </source>
</evidence>
<dbReference type="SUPFAM" id="SSF63380">
    <property type="entry name" value="Riboflavin synthase domain-like"/>
    <property type="match status" value="1"/>
</dbReference>
<dbReference type="FunFam" id="2.40.30.10:FF:000021">
    <property type="entry name" value="NADH-cytochrome b5 reductase"/>
    <property type="match status" value="1"/>
</dbReference>
<keyword evidence="10" id="KW-0520">NAD</keyword>
<evidence type="ECO:0000256" key="9">
    <source>
        <dbReference type="ARBA" id="ARBA00023011"/>
    </source>
</evidence>
<dbReference type="Gene3D" id="2.40.30.10">
    <property type="entry name" value="Translation factors"/>
    <property type="match status" value="1"/>
</dbReference>
<evidence type="ECO:0000256" key="3">
    <source>
        <dbReference type="ARBA" id="ARBA00012011"/>
    </source>
</evidence>
<evidence type="ECO:0000256" key="1">
    <source>
        <dbReference type="ARBA" id="ARBA00001974"/>
    </source>
</evidence>
<evidence type="ECO:0000256" key="4">
    <source>
        <dbReference type="ARBA" id="ARBA00022516"/>
    </source>
</evidence>
<feature type="binding site" evidence="13">
    <location>
        <position position="129"/>
    </location>
    <ligand>
        <name>FAD</name>
        <dbReference type="ChEBI" id="CHEBI:57692"/>
    </ligand>
</feature>
<keyword evidence="14" id="KW-0812">Transmembrane</keyword>
<dbReference type="CDD" id="cd06183">
    <property type="entry name" value="cyt_b5_reduct_like"/>
    <property type="match status" value="1"/>
</dbReference>
<dbReference type="PANTHER" id="PTHR19370:SF185">
    <property type="entry name" value="NADH-CYTOCHROME B5 REDUCTASE"/>
    <property type="match status" value="1"/>
</dbReference>
<keyword evidence="7" id="KW-0752">Steroid biosynthesis</keyword>
<evidence type="ECO:0000313" key="16">
    <source>
        <dbReference type="EMBL" id="KAB7499805.1"/>
    </source>
</evidence>
<feature type="binding site" evidence="13">
    <location>
        <position position="96"/>
    </location>
    <ligand>
        <name>FAD</name>
        <dbReference type="ChEBI" id="CHEBI:57692"/>
    </ligand>
</feature>
<dbReference type="InterPro" id="IPR039261">
    <property type="entry name" value="FNR_nucleotide-bd"/>
</dbReference>
<protein>
    <recommendedName>
        <fullName evidence="3">cytochrome-b5 reductase</fullName>
        <ecNumber evidence="3">1.6.2.2</ecNumber>
    </recommendedName>
</protein>
<dbReference type="PANTHER" id="PTHR19370">
    <property type="entry name" value="NADH-CYTOCHROME B5 REDUCTASE"/>
    <property type="match status" value="1"/>
</dbReference>
<dbReference type="InterPro" id="IPR001834">
    <property type="entry name" value="CBR-like"/>
</dbReference>
<feature type="binding site" evidence="13">
    <location>
        <position position="97"/>
    </location>
    <ligand>
        <name>FAD</name>
        <dbReference type="ChEBI" id="CHEBI:57692"/>
    </ligand>
</feature>
<comment type="cofactor">
    <cofactor evidence="1 13">
        <name>FAD</name>
        <dbReference type="ChEBI" id="CHEBI:57692"/>
    </cofactor>
</comment>
<dbReference type="Proteomes" id="UP000326759">
    <property type="component" value="Unassembled WGS sequence"/>
</dbReference>
<keyword evidence="6 13" id="KW-0274">FAD</keyword>
<dbReference type="SUPFAM" id="SSF52343">
    <property type="entry name" value="Ferredoxin reductase-like, C-terminal NADP-linked domain"/>
    <property type="match status" value="1"/>
</dbReference>